<dbReference type="EMBL" id="DVHB01000058">
    <property type="protein sequence ID" value="HIR39370.1"/>
    <property type="molecule type" value="Genomic_DNA"/>
</dbReference>
<evidence type="ECO:0000313" key="2">
    <source>
        <dbReference type="EMBL" id="HIR39370.1"/>
    </source>
</evidence>
<organism evidence="2 3">
    <name type="scientific">Candidatus Coproplasma stercoripullorum</name>
    <dbReference type="NCBI Taxonomy" id="2840751"/>
    <lineage>
        <taxon>Bacteria</taxon>
        <taxon>Bacillati</taxon>
        <taxon>Bacillota</taxon>
        <taxon>Clostridia</taxon>
        <taxon>Eubacteriales</taxon>
        <taxon>Candidatus Coproplasma</taxon>
    </lineage>
</organism>
<reference evidence="2" key="1">
    <citation type="submission" date="2020-10" db="EMBL/GenBank/DDBJ databases">
        <authorList>
            <person name="Gilroy R."/>
        </authorList>
    </citation>
    <scope>NUCLEOTIDE SEQUENCE</scope>
    <source>
        <strain evidence="2">ChiW25-3613</strain>
    </source>
</reference>
<protein>
    <submittedName>
        <fullName evidence="2">Uncharacterized protein</fullName>
    </submittedName>
</protein>
<dbReference type="AlphaFoldDB" id="A0A9D1AG03"/>
<accession>A0A9D1AG03</accession>
<gene>
    <name evidence="2" type="ORF">IAB90_03205</name>
</gene>
<feature type="signal peptide" evidence="1">
    <location>
        <begin position="1"/>
        <end position="30"/>
    </location>
</feature>
<name>A0A9D1AG03_9FIRM</name>
<feature type="chain" id="PRO_5039719506" evidence="1">
    <location>
        <begin position="31"/>
        <end position="139"/>
    </location>
</feature>
<evidence type="ECO:0000256" key="1">
    <source>
        <dbReference type="SAM" id="SignalP"/>
    </source>
</evidence>
<keyword evidence="1" id="KW-0732">Signal</keyword>
<reference evidence="2" key="2">
    <citation type="journal article" date="2021" name="PeerJ">
        <title>Extensive microbial diversity within the chicken gut microbiome revealed by metagenomics and culture.</title>
        <authorList>
            <person name="Gilroy R."/>
            <person name="Ravi A."/>
            <person name="Getino M."/>
            <person name="Pursley I."/>
            <person name="Horton D.L."/>
            <person name="Alikhan N.F."/>
            <person name="Baker D."/>
            <person name="Gharbi K."/>
            <person name="Hall N."/>
            <person name="Watson M."/>
            <person name="Adriaenssens E.M."/>
            <person name="Foster-Nyarko E."/>
            <person name="Jarju S."/>
            <person name="Secka A."/>
            <person name="Antonio M."/>
            <person name="Oren A."/>
            <person name="Chaudhuri R.R."/>
            <person name="La Ragione R."/>
            <person name="Hildebrand F."/>
            <person name="Pallen M.J."/>
        </authorList>
    </citation>
    <scope>NUCLEOTIDE SEQUENCE</scope>
    <source>
        <strain evidence="2">ChiW25-3613</strain>
    </source>
</reference>
<comment type="caution">
    <text evidence="2">The sequence shown here is derived from an EMBL/GenBank/DDBJ whole genome shotgun (WGS) entry which is preliminary data.</text>
</comment>
<sequence>MKFFKILGIVACFAACAACLTAFNSNTCFAEGESYTFFCGDTSRDCRIITVESGAALKKLTLRDINGESTAYPELDIAEFLDEVNGQIIFTEELTDSTNYYCSANLPYSVELYGKQINLHICVKEGQTIVASPIIFGGY</sequence>
<evidence type="ECO:0000313" key="3">
    <source>
        <dbReference type="Proteomes" id="UP000824179"/>
    </source>
</evidence>
<proteinExistence type="predicted"/>
<dbReference type="Proteomes" id="UP000824179">
    <property type="component" value="Unassembled WGS sequence"/>
</dbReference>